<name>A0AAW6U4Q9_9MOLU</name>
<dbReference type="PANTHER" id="PTHR40064">
    <property type="entry name" value="MEMBRANE PROTEIN-RELATED"/>
    <property type="match status" value="1"/>
</dbReference>
<accession>A0AAW6U4Q9</accession>
<dbReference type="AlphaFoldDB" id="A0AAW6U4Q9"/>
<dbReference type="PANTHER" id="PTHR40064:SF1">
    <property type="entry name" value="MEMBRANE PROTEIN"/>
    <property type="match status" value="1"/>
</dbReference>
<evidence type="ECO:0000256" key="3">
    <source>
        <dbReference type="ARBA" id="ARBA00022692"/>
    </source>
</evidence>
<feature type="domain" description="Putative aromatic acid exporter C-terminal" evidence="7">
    <location>
        <begin position="146"/>
        <end position="310"/>
    </location>
</feature>
<keyword evidence="5 6" id="KW-0472">Membrane</keyword>
<feature type="transmembrane region" description="Helical" evidence="6">
    <location>
        <begin position="91"/>
        <end position="111"/>
    </location>
</feature>
<keyword evidence="2" id="KW-1003">Cell membrane</keyword>
<evidence type="ECO:0000256" key="1">
    <source>
        <dbReference type="ARBA" id="ARBA00004651"/>
    </source>
</evidence>
<evidence type="ECO:0000313" key="9">
    <source>
        <dbReference type="Proteomes" id="UP001431532"/>
    </source>
</evidence>
<dbReference type="Proteomes" id="UP001431532">
    <property type="component" value="Unassembled WGS sequence"/>
</dbReference>
<evidence type="ECO:0000256" key="2">
    <source>
        <dbReference type="ARBA" id="ARBA00022475"/>
    </source>
</evidence>
<keyword evidence="9" id="KW-1185">Reference proteome</keyword>
<evidence type="ECO:0000256" key="6">
    <source>
        <dbReference type="SAM" id="Phobius"/>
    </source>
</evidence>
<evidence type="ECO:0000256" key="5">
    <source>
        <dbReference type="ARBA" id="ARBA00023136"/>
    </source>
</evidence>
<dbReference type="InterPro" id="IPR010343">
    <property type="entry name" value="ArAE_1"/>
</dbReference>
<protein>
    <submittedName>
        <fullName evidence="8">Aromatic acid exporter family protein</fullName>
    </submittedName>
</protein>
<proteinExistence type="predicted"/>
<evidence type="ECO:0000256" key="4">
    <source>
        <dbReference type="ARBA" id="ARBA00022989"/>
    </source>
</evidence>
<dbReference type="Gene3D" id="1.20.120.940">
    <property type="entry name" value="Putative aromatic acid exporter, C-terminal domain"/>
    <property type="match status" value="1"/>
</dbReference>
<feature type="transmembrane region" description="Helical" evidence="6">
    <location>
        <begin position="12"/>
        <end position="38"/>
    </location>
</feature>
<evidence type="ECO:0000313" key="8">
    <source>
        <dbReference type="EMBL" id="MDI6452850.1"/>
    </source>
</evidence>
<dbReference type="GO" id="GO:0005886">
    <property type="term" value="C:plasma membrane"/>
    <property type="evidence" value="ECO:0007669"/>
    <property type="project" value="UniProtKB-SubCell"/>
</dbReference>
<organism evidence="8 9">
    <name type="scientific">Peloplasma aerotolerans</name>
    <dbReference type="NCBI Taxonomy" id="3044389"/>
    <lineage>
        <taxon>Bacteria</taxon>
        <taxon>Bacillati</taxon>
        <taxon>Mycoplasmatota</taxon>
        <taxon>Mollicutes</taxon>
        <taxon>Acholeplasmatales</taxon>
        <taxon>Acholeplasmataceae</taxon>
        <taxon>Peloplasma</taxon>
    </lineage>
</organism>
<dbReference type="RefSeq" id="WP_282839275.1">
    <property type="nucleotide sequence ID" value="NZ_JASCXW010000012.1"/>
</dbReference>
<dbReference type="InterPro" id="IPR021062">
    <property type="entry name" value="ArAE_1_C"/>
</dbReference>
<dbReference type="Pfam" id="PF06081">
    <property type="entry name" value="ArAE_1"/>
    <property type="match status" value="1"/>
</dbReference>
<dbReference type="InterPro" id="IPR038323">
    <property type="entry name" value="ArAE_1_C_sf"/>
</dbReference>
<keyword evidence="3 6" id="KW-0812">Transmembrane</keyword>
<comment type="subcellular location">
    <subcellularLocation>
        <location evidence="1">Cell membrane</location>
        <topology evidence="1">Multi-pass membrane protein</topology>
    </subcellularLocation>
</comment>
<comment type="caution">
    <text evidence="8">The sequence shown here is derived from an EMBL/GenBank/DDBJ whole genome shotgun (WGS) entry which is preliminary data.</text>
</comment>
<dbReference type="InterPro" id="IPR052984">
    <property type="entry name" value="UPF0421"/>
</dbReference>
<dbReference type="EMBL" id="JASCXW010000012">
    <property type="protein sequence ID" value="MDI6452850.1"/>
    <property type="molecule type" value="Genomic_DNA"/>
</dbReference>
<dbReference type="Pfam" id="PF11728">
    <property type="entry name" value="ArAE_1_C"/>
    <property type="match status" value="1"/>
</dbReference>
<feature type="transmembrane region" description="Helical" evidence="6">
    <location>
        <begin position="123"/>
        <end position="141"/>
    </location>
</feature>
<feature type="transmembrane region" description="Helical" evidence="6">
    <location>
        <begin position="59"/>
        <end position="85"/>
    </location>
</feature>
<evidence type="ECO:0000259" key="7">
    <source>
        <dbReference type="Pfam" id="PF11728"/>
    </source>
</evidence>
<gene>
    <name evidence="8" type="ORF">QJ521_04670</name>
</gene>
<sequence>MRLLHTAIKMSLVGVIASLIARFFSLEYWLTAGILAILSIHLTKRDSVEISFRRLFDAIFGIILSTLLFIAFGYTFIVFSIFVFIFAYISWVLKVSEGIVPSLVLVTHLLMEGEFSFSLIGNELALLFIAVAVATLFNVFYPTSSEKELNNHVSSVDQLIRDHLFMLALLLKDPKYHEEYYRHYMMLDRKISDTIDIVELVDKDLLFYNDHSYLSYFHMRREQASYIRHMYQQALKINALHPFALKISEYVRDLSFEIGLYNKAIGQLKKLDILQQFYKDSPLPKTREEFELRASLFQILNEIESFLMVKVQFHHQYPEFGLDEIPI</sequence>
<keyword evidence="4 6" id="KW-1133">Transmembrane helix</keyword>
<reference evidence="8" key="1">
    <citation type="submission" date="2023-05" db="EMBL/GenBank/DDBJ databases">
        <title>Mariniplasma microaerophilum sp. nov., a novel anaerobic mollicute isolated from terrestrial mud volcano, Taman Peninsula, Russia.</title>
        <authorList>
            <person name="Khomyakova M.A."/>
            <person name="Merkel A.Y."/>
            <person name="Slobodkin A.I."/>
        </authorList>
    </citation>
    <scope>NUCLEOTIDE SEQUENCE</scope>
    <source>
        <strain evidence="8">M4Ah</strain>
    </source>
</reference>